<dbReference type="KEGG" id="ccac:CcaHIS019_0206640"/>
<dbReference type="RefSeq" id="XP_060454568.1">
    <property type="nucleotide sequence ID" value="XM_060597702.1"/>
</dbReference>
<organism evidence="3 4">
    <name type="scientific">Cutaneotrichosporon cavernicola</name>
    <dbReference type="NCBI Taxonomy" id="279322"/>
    <lineage>
        <taxon>Eukaryota</taxon>
        <taxon>Fungi</taxon>
        <taxon>Dikarya</taxon>
        <taxon>Basidiomycota</taxon>
        <taxon>Agaricomycotina</taxon>
        <taxon>Tremellomycetes</taxon>
        <taxon>Trichosporonales</taxon>
        <taxon>Trichosporonaceae</taxon>
        <taxon>Cutaneotrichosporon</taxon>
    </lineage>
</organism>
<gene>
    <name evidence="3" type="ORF">CcaverHIS019_0206640</name>
</gene>
<sequence length="179" mass="18964">MKYFALATLFALATALPTPQDEVVVPAVPGKPAPSGKPVPLPTPLPSVGLHPNGNAGKCVDVRGGVIQAGTVVQIYDCNGTAAQKFSLKRGDGQVQVTGTDYCLQADGNWNGSRVRLQRCNKSLLQNWYYTDDDRIAVTGQGLCLDLTDGSDANGNALQVWQCGTGNTNQVWTTNVLFA</sequence>
<dbReference type="Pfam" id="PF00652">
    <property type="entry name" value="Ricin_B_lectin"/>
    <property type="match status" value="1"/>
</dbReference>
<dbReference type="SUPFAM" id="SSF50370">
    <property type="entry name" value="Ricin B-like lectins"/>
    <property type="match status" value="1"/>
</dbReference>
<dbReference type="EMBL" id="AP028213">
    <property type="protein sequence ID" value="BEI89302.1"/>
    <property type="molecule type" value="Genomic_DNA"/>
</dbReference>
<dbReference type="SMART" id="SM00458">
    <property type="entry name" value="RICIN"/>
    <property type="match status" value="1"/>
</dbReference>
<dbReference type="InterPro" id="IPR000772">
    <property type="entry name" value="Ricin_B_lectin"/>
</dbReference>
<keyword evidence="1" id="KW-0732">Signal</keyword>
<protein>
    <recommendedName>
        <fullName evidence="2">Ricin B lectin domain-containing protein</fullName>
    </recommendedName>
</protein>
<evidence type="ECO:0000259" key="2">
    <source>
        <dbReference type="SMART" id="SM00458"/>
    </source>
</evidence>
<feature type="chain" id="PRO_5041418918" description="Ricin B lectin domain-containing protein" evidence="1">
    <location>
        <begin position="16"/>
        <end position="179"/>
    </location>
</feature>
<evidence type="ECO:0000256" key="1">
    <source>
        <dbReference type="SAM" id="SignalP"/>
    </source>
</evidence>
<name>A0AA48L1P5_9TREE</name>
<dbReference type="PROSITE" id="PS50231">
    <property type="entry name" value="RICIN_B_LECTIN"/>
    <property type="match status" value="1"/>
</dbReference>
<evidence type="ECO:0000313" key="4">
    <source>
        <dbReference type="Proteomes" id="UP001233271"/>
    </source>
</evidence>
<accession>A0AA48L1P5</accession>
<feature type="domain" description="Ricin B lectin" evidence="2">
    <location>
        <begin position="46"/>
        <end position="175"/>
    </location>
</feature>
<dbReference type="GeneID" id="85493173"/>
<proteinExistence type="predicted"/>
<dbReference type="InterPro" id="IPR035992">
    <property type="entry name" value="Ricin_B-like_lectins"/>
</dbReference>
<dbReference type="Proteomes" id="UP001233271">
    <property type="component" value="Chromosome 2"/>
</dbReference>
<keyword evidence="4" id="KW-1185">Reference proteome</keyword>
<evidence type="ECO:0000313" key="3">
    <source>
        <dbReference type="EMBL" id="BEI89302.1"/>
    </source>
</evidence>
<dbReference type="CDD" id="cd00161">
    <property type="entry name" value="beta-trefoil_Ricin-like"/>
    <property type="match status" value="1"/>
</dbReference>
<feature type="signal peptide" evidence="1">
    <location>
        <begin position="1"/>
        <end position="15"/>
    </location>
</feature>
<dbReference type="AlphaFoldDB" id="A0AA48L1P5"/>
<reference evidence="3" key="1">
    <citation type="journal article" date="2023" name="BMC Genomics">
        <title>Chromosome-level genome assemblies of Cutaneotrichosporon spp. (Trichosporonales, Basidiomycota) reveal imbalanced evolution between nucleotide sequences and chromosome synteny.</title>
        <authorList>
            <person name="Kobayashi Y."/>
            <person name="Kayamori A."/>
            <person name="Aoki K."/>
            <person name="Shiwa Y."/>
            <person name="Matsutani M."/>
            <person name="Fujita N."/>
            <person name="Sugita T."/>
            <person name="Iwasaki W."/>
            <person name="Tanaka N."/>
            <person name="Takashima M."/>
        </authorList>
    </citation>
    <scope>NUCLEOTIDE SEQUENCE</scope>
    <source>
        <strain evidence="3">HIS019</strain>
    </source>
</reference>
<dbReference type="Gene3D" id="2.80.10.50">
    <property type="match status" value="1"/>
</dbReference>